<reference evidence="1" key="1">
    <citation type="journal article" date="2014" name="Int. J. Syst. Evol. Microbiol.">
        <title>Complete genome sequence of Corynebacterium casei LMG S-19264T (=DSM 44701T), isolated from a smear-ripened cheese.</title>
        <authorList>
            <consortium name="US DOE Joint Genome Institute (JGI-PGF)"/>
            <person name="Walter F."/>
            <person name="Albersmeier A."/>
            <person name="Kalinowski J."/>
            <person name="Ruckert C."/>
        </authorList>
    </citation>
    <scope>NUCLEOTIDE SEQUENCE</scope>
    <source>
        <strain evidence="1">KCTC 12368</strain>
    </source>
</reference>
<evidence type="ECO:0000313" key="1">
    <source>
        <dbReference type="EMBL" id="GGZ39339.1"/>
    </source>
</evidence>
<dbReference type="Proteomes" id="UP000619457">
    <property type="component" value="Unassembled WGS sequence"/>
</dbReference>
<organism evidence="1 2">
    <name type="scientific">Echinicola pacifica</name>
    <dbReference type="NCBI Taxonomy" id="346377"/>
    <lineage>
        <taxon>Bacteria</taxon>
        <taxon>Pseudomonadati</taxon>
        <taxon>Bacteroidota</taxon>
        <taxon>Cytophagia</taxon>
        <taxon>Cytophagales</taxon>
        <taxon>Cyclobacteriaceae</taxon>
        <taxon>Echinicola</taxon>
    </lineage>
</organism>
<protein>
    <submittedName>
        <fullName evidence="1">Uncharacterized protein</fullName>
    </submittedName>
</protein>
<dbReference type="RefSeq" id="WP_189458089.1">
    <property type="nucleotide sequence ID" value="NZ_BMWX01000008.1"/>
</dbReference>
<proteinExistence type="predicted"/>
<name>A0A918QBP7_9BACT</name>
<accession>A0A918QBP7</accession>
<evidence type="ECO:0000313" key="2">
    <source>
        <dbReference type="Proteomes" id="UP000619457"/>
    </source>
</evidence>
<keyword evidence="2" id="KW-1185">Reference proteome</keyword>
<dbReference type="AlphaFoldDB" id="A0A918QBP7"/>
<dbReference type="EMBL" id="BMWX01000008">
    <property type="protein sequence ID" value="GGZ39339.1"/>
    <property type="molecule type" value="Genomic_DNA"/>
</dbReference>
<reference evidence="1" key="2">
    <citation type="submission" date="2020-09" db="EMBL/GenBank/DDBJ databases">
        <authorList>
            <person name="Sun Q."/>
            <person name="Kim S."/>
        </authorList>
    </citation>
    <scope>NUCLEOTIDE SEQUENCE</scope>
    <source>
        <strain evidence="1">KCTC 12368</strain>
    </source>
</reference>
<comment type="caution">
    <text evidence="1">The sequence shown here is derived from an EMBL/GenBank/DDBJ whole genome shotgun (WGS) entry which is preliminary data.</text>
</comment>
<sequence>MKQKSIQAYYSLFCKWQESGFRNTTPFIYSPGRSTSSLNVGIDIYTGNLPNFENPGDIAKYVGYKFLDGASAGGAGSLSRGVVNFAQSGFKFGSVVTGSNSALQLIDKSAGLAGGVEMSEAVVNLTKVKIAHFSAPAKGLGEKILKSSASLADDAASGARLPNWGGNFNVGKKFQFSVMSKVQAPGMSGHRVVGFKYGKFQGAIDRHNWVLRKPGQTPINQKFWHYHWGRGKTGAHHMQFGTGNKILDGSQLRNGWLGPY</sequence>
<gene>
    <name evidence="1" type="ORF">GCM10007049_35900</name>
</gene>